<feature type="transmembrane region" description="Helical" evidence="1">
    <location>
        <begin position="204"/>
        <end position="225"/>
    </location>
</feature>
<feature type="transmembrane region" description="Helical" evidence="1">
    <location>
        <begin position="163"/>
        <end position="184"/>
    </location>
</feature>
<reference evidence="2 3" key="1">
    <citation type="submission" date="2023-07" db="EMBL/GenBank/DDBJ databases">
        <title>Comparative genomics of wheat-associated soil bacteria to identify genetic determinants of phenazine resistance.</title>
        <authorList>
            <person name="Mouncey N."/>
        </authorList>
    </citation>
    <scope>NUCLEOTIDE SEQUENCE [LARGE SCALE GENOMIC DNA]</scope>
    <source>
        <strain evidence="2 3">W2I16</strain>
    </source>
</reference>
<dbReference type="EMBL" id="JAUSZS010000007">
    <property type="protein sequence ID" value="MDQ0935673.1"/>
    <property type="molecule type" value="Genomic_DNA"/>
</dbReference>
<keyword evidence="1" id="KW-0812">Transmembrane</keyword>
<accession>A0ABU0RV49</accession>
<feature type="transmembrane region" description="Helical" evidence="1">
    <location>
        <begin position="232"/>
        <end position="251"/>
    </location>
</feature>
<dbReference type="Proteomes" id="UP001223072">
    <property type="component" value="Unassembled WGS sequence"/>
</dbReference>
<gene>
    <name evidence="2" type="ORF">QFZ49_005645</name>
</gene>
<evidence type="ECO:0000256" key="1">
    <source>
        <dbReference type="SAM" id="Phobius"/>
    </source>
</evidence>
<evidence type="ECO:0000313" key="2">
    <source>
        <dbReference type="EMBL" id="MDQ0935673.1"/>
    </source>
</evidence>
<proteinExistence type="predicted"/>
<feature type="transmembrane region" description="Helical" evidence="1">
    <location>
        <begin position="132"/>
        <end position="151"/>
    </location>
</feature>
<feature type="transmembrane region" description="Helical" evidence="1">
    <location>
        <begin position="101"/>
        <end position="120"/>
    </location>
</feature>
<evidence type="ECO:0000313" key="3">
    <source>
        <dbReference type="Proteomes" id="UP001223072"/>
    </source>
</evidence>
<keyword evidence="1" id="KW-1133">Transmembrane helix</keyword>
<organism evidence="2 3">
    <name type="scientific">Streptomyces turgidiscabies</name>
    <dbReference type="NCBI Taxonomy" id="85558"/>
    <lineage>
        <taxon>Bacteria</taxon>
        <taxon>Bacillati</taxon>
        <taxon>Actinomycetota</taxon>
        <taxon>Actinomycetes</taxon>
        <taxon>Kitasatosporales</taxon>
        <taxon>Streptomycetaceae</taxon>
        <taxon>Streptomyces</taxon>
    </lineage>
</organism>
<protein>
    <recommendedName>
        <fullName evidence="4">Integral membrane protein</fullName>
    </recommendedName>
</protein>
<evidence type="ECO:0008006" key="4">
    <source>
        <dbReference type="Google" id="ProtNLM"/>
    </source>
</evidence>
<comment type="caution">
    <text evidence="2">The sequence shown here is derived from an EMBL/GenBank/DDBJ whole genome shotgun (WGS) entry which is preliminary data.</text>
</comment>
<keyword evidence="1" id="KW-0472">Membrane</keyword>
<feature type="transmembrane region" description="Helical" evidence="1">
    <location>
        <begin position="65"/>
        <end position="89"/>
    </location>
</feature>
<keyword evidence="3" id="KW-1185">Reference proteome</keyword>
<name>A0ABU0RV49_9ACTN</name>
<sequence length="286" mass="29594">MMSLGPSIGCWVLTFSLLLRVWGASGRVRKRLLLLAGSTTAGGVYRAATTALWAQPAQGLDSRGLAGLAVVTGVTIAVGLGMAGLVVAADAGTGRHAWLRRVLDGAVTAGAVFMAGWVLLGRAGDGWRPETGMIGVLWASEVVSLSFLLVLRRLVRCDQQATVWAAIVGLFLMLIGDTLRLRMIGGPHGPEAMSFQLGDVCVTAGLLAIAVGPWMPGGGSVLVAGRPKLRSGSAFVVLTVCTVTALGYALTPLAHDPVSLLVGGTVMLGLWARHTFLPSESSGRDD</sequence>